<sequence length="156" mass="17354">MHTHRNDLLPVLCTWCLSPSASCPLHHRNLVLSGARLTGRLDTAEDSCAQLEGPSSFQLDSFIARMQSMEMEPVPRPIVASPGQIAASNKRRTNPTPFACDLCPSRFTKKHNLQNHRNSHYGVKNHRCEGGCEATFSTKSSLNRHLKTCKAKNITM</sequence>
<dbReference type="InterPro" id="IPR013087">
    <property type="entry name" value="Znf_C2H2_type"/>
</dbReference>
<evidence type="ECO:0000256" key="7">
    <source>
        <dbReference type="ARBA" id="ARBA00023242"/>
    </source>
</evidence>
<keyword evidence="6" id="KW-0804">Transcription</keyword>
<protein>
    <submittedName>
        <fullName evidence="10">Unplaced genomic scaffold K443scaffold_25, whole genome shotgun sequence</fullName>
    </submittedName>
</protein>
<keyword evidence="7" id="KW-0539">Nucleus</keyword>
<dbReference type="InterPro" id="IPR036236">
    <property type="entry name" value="Znf_C2H2_sf"/>
</dbReference>
<dbReference type="SUPFAM" id="SSF57667">
    <property type="entry name" value="beta-beta-alpha zinc fingers"/>
    <property type="match status" value="1"/>
</dbReference>
<reference evidence="11" key="2">
    <citation type="submission" date="2015-01" db="EMBL/GenBank/DDBJ databases">
        <title>Evolutionary Origins and Diversification of the Mycorrhizal Mutualists.</title>
        <authorList>
            <consortium name="DOE Joint Genome Institute"/>
            <consortium name="Mycorrhizal Genomics Consortium"/>
            <person name="Kohler A."/>
            <person name="Kuo A."/>
            <person name="Nagy L.G."/>
            <person name="Floudas D."/>
            <person name="Copeland A."/>
            <person name="Barry K.W."/>
            <person name="Cichocki N."/>
            <person name="Veneault-Fourrey C."/>
            <person name="LaButti K."/>
            <person name="Lindquist E.A."/>
            <person name="Lipzen A."/>
            <person name="Lundell T."/>
            <person name="Morin E."/>
            <person name="Murat C."/>
            <person name="Riley R."/>
            <person name="Ohm R."/>
            <person name="Sun H."/>
            <person name="Tunlid A."/>
            <person name="Henrissat B."/>
            <person name="Grigoriev I.V."/>
            <person name="Hibbett D.S."/>
            <person name="Martin F."/>
        </authorList>
    </citation>
    <scope>NUCLEOTIDE SEQUENCE [LARGE SCALE GENOMIC DNA]</scope>
    <source>
        <strain evidence="11">LaAM-08-1</strain>
    </source>
</reference>
<dbReference type="OrthoDB" id="3437960at2759"/>
<evidence type="ECO:0000313" key="10">
    <source>
        <dbReference type="EMBL" id="KIK05371.1"/>
    </source>
</evidence>
<dbReference type="PROSITE" id="PS50157">
    <property type="entry name" value="ZINC_FINGER_C2H2_2"/>
    <property type="match status" value="2"/>
</dbReference>
<proteinExistence type="predicted"/>
<keyword evidence="4" id="KW-0862">Zinc</keyword>
<dbReference type="Pfam" id="PF00096">
    <property type="entry name" value="zf-C2H2"/>
    <property type="match status" value="2"/>
</dbReference>
<dbReference type="PROSITE" id="PS00028">
    <property type="entry name" value="ZINC_FINGER_C2H2_1"/>
    <property type="match status" value="1"/>
</dbReference>
<dbReference type="PANTHER" id="PTHR46179">
    <property type="entry name" value="ZINC FINGER PROTEIN"/>
    <property type="match status" value="1"/>
</dbReference>
<evidence type="ECO:0000259" key="9">
    <source>
        <dbReference type="PROSITE" id="PS50157"/>
    </source>
</evidence>
<organism evidence="10 11">
    <name type="scientific">Laccaria amethystina LaAM-08-1</name>
    <dbReference type="NCBI Taxonomy" id="1095629"/>
    <lineage>
        <taxon>Eukaryota</taxon>
        <taxon>Fungi</taxon>
        <taxon>Dikarya</taxon>
        <taxon>Basidiomycota</taxon>
        <taxon>Agaricomycotina</taxon>
        <taxon>Agaricomycetes</taxon>
        <taxon>Agaricomycetidae</taxon>
        <taxon>Agaricales</taxon>
        <taxon>Agaricineae</taxon>
        <taxon>Hydnangiaceae</taxon>
        <taxon>Laccaria</taxon>
    </lineage>
</organism>
<accession>A0A0C9XK04</accession>
<name>A0A0C9XK04_9AGAR</name>
<evidence type="ECO:0000256" key="1">
    <source>
        <dbReference type="ARBA" id="ARBA00004123"/>
    </source>
</evidence>
<keyword evidence="5" id="KW-0805">Transcription regulation</keyword>
<feature type="domain" description="C2H2-type" evidence="9">
    <location>
        <begin position="98"/>
        <end position="125"/>
    </location>
</feature>
<keyword evidence="3 8" id="KW-0863">Zinc-finger</keyword>
<dbReference type="HOGENOM" id="CLU_108123_0_0_1"/>
<dbReference type="STRING" id="1095629.A0A0C9XK04"/>
<dbReference type="AlphaFoldDB" id="A0A0C9XK04"/>
<evidence type="ECO:0000256" key="5">
    <source>
        <dbReference type="ARBA" id="ARBA00023015"/>
    </source>
</evidence>
<dbReference type="SMART" id="SM00355">
    <property type="entry name" value="ZnF_C2H2"/>
    <property type="match status" value="2"/>
</dbReference>
<dbReference type="Gene3D" id="3.30.160.60">
    <property type="entry name" value="Classic Zinc Finger"/>
    <property type="match status" value="2"/>
</dbReference>
<evidence type="ECO:0000256" key="8">
    <source>
        <dbReference type="PROSITE-ProRule" id="PRU00042"/>
    </source>
</evidence>
<feature type="domain" description="C2H2-type" evidence="9">
    <location>
        <begin position="126"/>
        <end position="148"/>
    </location>
</feature>
<gene>
    <name evidence="10" type="ORF">K443DRAFT_351942</name>
</gene>
<evidence type="ECO:0000256" key="2">
    <source>
        <dbReference type="ARBA" id="ARBA00022723"/>
    </source>
</evidence>
<dbReference type="GO" id="GO:0006357">
    <property type="term" value="P:regulation of transcription by RNA polymerase II"/>
    <property type="evidence" value="ECO:0007669"/>
    <property type="project" value="TreeGrafter"/>
</dbReference>
<evidence type="ECO:0000256" key="6">
    <source>
        <dbReference type="ARBA" id="ARBA00023163"/>
    </source>
</evidence>
<evidence type="ECO:0000256" key="3">
    <source>
        <dbReference type="ARBA" id="ARBA00022771"/>
    </source>
</evidence>
<keyword evidence="2" id="KW-0479">Metal-binding</keyword>
<reference evidence="10 11" key="1">
    <citation type="submission" date="2014-04" db="EMBL/GenBank/DDBJ databases">
        <authorList>
            <consortium name="DOE Joint Genome Institute"/>
            <person name="Kuo A."/>
            <person name="Kohler A."/>
            <person name="Nagy L.G."/>
            <person name="Floudas D."/>
            <person name="Copeland A."/>
            <person name="Barry K.W."/>
            <person name="Cichocki N."/>
            <person name="Veneault-Fourrey C."/>
            <person name="LaButti K."/>
            <person name="Lindquist E.A."/>
            <person name="Lipzen A."/>
            <person name="Lundell T."/>
            <person name="Morin E."/>
            <person name="Murat C."/>
            <person name="Sun H."/>
            <person name="Tunlid A."/>
            <person name="Henrissat B."/>
            <person name="Grigoriev I.V."/>
            <person name="Hibbett D.S."/>
            <person name="Martin F."/>
            <person name="Nordberg H.P."/>
            <person name="Cantor M.N."/>
            <person name="Hua S.X."/>
        </authorList>
    </citation>
    <scope>NUCLEOTIDE SEQUENCE [LARGE SCALE GENOMIC DNA]</scope>
    <source>
        <strain evidence="10 11">LaAM-08-1</strain>
    </source>
</reference>
<dbReference type="EMBL" id="KN838560">
    <property type="protein sequence ID" value="KIK05371.1"/>
    <property type="molecule type" value="Genomic_DNA"/>
</dbReference>
<dbReference type="GO" id="GO:0008270">
    <property type="term" value="F:zinc ion binding"/>
    <property type="evidence" value="ECO:0007669"/>
    <property type="project" value="UniProtKB-KW"/>
</dbReference>
<dbReference type="PANTHER" id="PTHR46179:SF13">
    <property type="entry name" value="C2H2-TYPE DOMAIN-CONTAINING PROTEIN"/>
    <property type="match status" value="1"/>
</dbReference>
<evidence type="ECO:0000313" key="11">
    <source>
        <dbReference type="Proteomes" id="UP000054477"/>
    </source>
</evidence>
<dbReference type="Proteomes" id="UP000054477">
    <property type="component" value="Unassembled WGS sequence"/>
</dbReference>
<evidence type="ECO:0000256" key="4">
    <source>
        <dbReference type="ARBA" id="ARBA00022833"/>
    </source>
</evidence>
<keyword evidence="11" id="KW-1185">Reference proteome</keyword>
<dbReference type="GO" id="GO:0005634">
    <property type="term" value="C:nucleus"/>
    <property type="evidence" value="ECO:0007669"/>
    <property type="project" value="UniProtKB-SubCell"/>
</dbReference>
<dbReference type="InterPro" id="IPR051061">
    <property type="entry name" value="Zinc_finger_trans_reg"/>
</dbReference>
<comment type="subcellular location">
    <subcellularLocation>
        <location evidence="1">Nucleus</location>
    </subcellularLocation>
</comment>